<dbReference type="Pfam" id="PF13581">
    <property type="entry name" value="HATPase_c_2"/>
    <property type="match status" value="1"/>
</dbReference>
<dbReference type="EMBL" id="POUA01000206">
    <property type="protein sequence ID" value="PZG39602.1"/>
    <property type="molecule type" value="Genomic_DNA"/>
</dbReference>
<evidence type="ECO:0000313" key="4">
    <source>
        <dbReference type="Proteomes" id="UP000248544"/>
    </source>
</evidence>
<dbReference type="Gene3D" id="3.30.565.10">
    <property type="entry name" value="Histidine kinase-like ATPase, C-terminal domain"/>
    <property type="match status" value="1"/>
</dbReference>
<sequence>MRRIMTVGRISGSILQTQYGRAETLKLVALPDAVGPARAYCAATLRGWGYTDPDFLFNAGLVVSELVTNALEATTLHDPPEAMGHLLEEGALVRLTLTVLADLLFIEVWDRVLRPPRPRCDVPDDATRGRGLRIVADLACQWSYRYSEGPCGPYGKTVFAVLPVPIRQIEASKYLDL</sequence>
<dbReference type="PANTHER" id="PTHR35526">
    <property type="entry name" value="ANTI-SIGMA-F FACTOR RSBW-RELATED"/>
    <property type="match status" value="1"/>
</dbReference>
<evidence type="ECO:0000259" key="2">
    <source>
        <dbReference type="Pfam" id="PF13581"/>
    </source>
</evidence>
<dbReference type="InterPro" id="IPR003594">
    <property type="entry name" value="HATPase_dom"/>
</dbReference>
<organism evidence="3 4">
    <name type="scientific">Spongiactinospora gelatinilytica</name>
    <dbReference type="NCBI Taxonomy" id="2666298"/>
    <lineage>
        <taxon>Bacteria</taxon>
        <taxon>Bacillati</taxon>
        <taxon>Actinomycetota</taxon>
        <taxon>Actinomycetes</taxon>
        <taxon>Streptosporangiales</taxon>
        <taxon>Streptosporangiaceae</taxon>
        <taxon>Spongiactinospora</taxon>
    </lineage>
</organism>
<keyword evidence="4" id="KW-1185">Reference proteome</keyword>
<dbReference type="CDD" id="cd16936">
    <property type="entry name" value="HATPase_RsbW-like"/>
    <property type="match status" value="1"/>
</dbReference>
<reference evidence="3 4" key="1">
    <citation type="submission" date="2018-01" db="EMBL/GenBank/DDBJ databases">
        <title>Draft genome sequence of Sphaerisporangium sp. 7K107.</title>
        <authorList>
            <person name="Sahin N."/>
            <person name="Saygin H."/>
            <person name="Ay H."/>
        </authorList>
    </citation>
    <scope>NUCLEOTIDE SEQUENCE [LARGE SCALE GENOMIC DNA]</scope>
    <source>
        <strain evidence="3 4">7K107</strain>
    </source>
</reference>
<proteinExistence type="predicted"/>
<accession>A0A2W2FVE3</accession>
<keyword evidence="1" id="KW-0808">Transferase</keyword>
<dbReference type="GO" id="GO:0004674">
    <property type="term" value="F:protein serine/threonine kinase activity"/>
    <property type="evidence" value="ECO:0007669"/>
    <property type="project" value="UniProtKB-KW"/>
</dbReference>
<keyword evidence="1" id="KW-0723">Serine/threonine-protein kinase</keyword>
<dbReference type="Proteomes" id="UP000248544">
    <property type="component" value="Unassembled WGS sequence"/>
</dbReference>
<comment type="caution">
    <text evidence="3">The sequence shown here is derived from an EMBL/GenBank/DDBJ whole genome shotgun (WGS) entry which is preliminary data.</text>
</comment>
<evidence type="ECO:0000313" key="3">
    <source>
        <dbReference type="EMBL" id="PZG39602.1"/>
    </source>
</evidence>
<keyword evidence="1" id="KW-0418">Kinase</keyword>
<gene>
    <name evidence="3" type="ORF">C1I98_23655</name>
</gene>
<dbReference type="AlphaFoldDB" id="A0A2W2FVE3"/>
<dbReference type="PANTHER" id="PTHR35526:SF3">
    <property type="entry name" value="ANTI-SIGMA-F FACTOR RSBW"/>
    <property type="match status" value="1"/>
</dbReference>
<feature type="domain" description="Histidine kinase/HSP90-like ATPase" evidence="2">
    <location>
        <begin position="28"/>
        <end position="148"/>
    </location>
</feature>
<protein>
    <recommendedName>
        <fullName evidence="2">Histidine kinase/HSP90-like ATPase domain-containing protein</fullName>
    </recommendedName>
</protein>
<name>A0A2W2FVE3_9ACTN</name>
<evidence type="ECO:0000256" key="1">
    <source>
        <dbReference type="ARBA" id="ARBA00022527"/>
    </source>
</evidence>
<dbReference type="InterPro" id="IPR050267">
    <property type="entry name" value="Anti-sigma-factor_SerPK"/>
</dbReference>
<dbReference type="SUPFAM" id="SSF55874">
    <property type="entry name" value="ATPase domain of HSP90 chaperone/DNA topoisomerase II/histidine kinase"/>
    <property type="match status" value="1"/>
</dbReference>
<dbReference type="InterPro" id="IPR036890">
    <property type="entry name" value="HATPase_C_sf"/>
</dbReference>